<dbReference type="EMBL" id="VICG01000013">
    <property type="protein sequence ID" value="KAA8565909.1"/>
    <property type="molecule type" value="Genomic_DNA"/>
</dbReference>
<dbReference type="AlphaFoldDB" id="A0A5M9JDC2"/>
<keyword evidence="3" id="KW-1185">Reference proteome</keyword>
<dbReference type="Proteomes" id="UP000322873">
    <property type="component" value="Unassembled WGS sequence"/>
</dbReference>
<sequence>MSSSVPPSLRPSRLSIRPFPEMNIPLSSLFTGNWHPLVHDTLRSQPHTLILACLFSSPIHSPFSLTTSTTQHTSQMMHLTNSRGKNANARSPNPAFRMIPRTKNTTHPISIEKTAGAKKSSPNICHVKNKWTNPQHGTCFTYANIWMSLIAVPDRRILAKKCAMYARIEARVKGETWQLSLATKKRKRGKKSCQVVINCPLLHVIGEERAMKCCTSDAAIK</sequence>
<accession>A0A5M9JDC2</accession>
<evidence type="ECO:0000313" key="3">
    <source>
        <dbReference type="Proteomes" id="UP000322873"/>
    </source>
</evidence>
<feature type="compositionally biased region" description="Polar residues" evidence="1">
    <location>
        <begin position="80"/>
        <end position="91"/>
    </location>
</feature>
<reference evidence="2 3" key="1">
    <citation type="submission" date="2019-06" db="EMBL/GenBank/DDBJ databases">
        <title>Genome Sequence of the Brown Rot Fungal Pathogen Monilinia fructicola.</title>
        <authorList>
            <person name="De Miccolis Angelini R.M."/>
            <person name="Landi L."/>
            <person name="Abate D."/>
            <person name="Pollastro S."/>
            <person name="Romanazzi G."/>
            <person name="Faretra F."/>
        </authorList>
    </citation>
    <scope>NUCLEOTIDE SEQUENCE [LARGE SCALE GENOMIC DNA]</scope>
    <source>
        <strain evidence="2 3">Mfrc123</strain>
    </source>
</reference>
<evidence type="ECO:0000256" key="1">
    <source>
        <dbReference type="SAM" id="MobiDB-lite"/>
    </source>
</evidence>
<feature type="region of interest" description="Disordered" evidence="1">
    <location>
        <begin position="80"/>
        <end position="100"/>
    </location>
</feature>
<proteinExistence type="predicted"/>
<protein>
    <submittedName>
        <fullName evidence="2">Uncharacterized protein</fullName>
    </submittedName>
</protein>
<organism evidence="2 3">
    <name type="scientific">Monilinia fructicola</name>
    <name type="common">Brown rot fungus</name>
    <name type="synonym">Ciboria fructicola</name>
    <dbReference type="NCBI Taxonomy" id="38448"/>
    <lineage>
        <taxon>Eukaryota</taxon>
        <taxon>Fungi</taxon>
        <taxon>Dikarya</taxon>
        <taxon>Ascomycota</taxon>
        <taxon>Pezizomycotina</taxon>
        <taxon>Leotiomycetes</taxon>
        <taxon>Helotiales</taxon>
        <taxon>Sclerotiniaceae</taxon>
        <taxon>Monilinia</taxon>
    </lineage>
</organism>
<evidence type="ECO:0000313" key="2">
    <source>
        <dbReference type="EMBL" id="KAA8565909.1"/>
    </source>
</evidence>
<gene>
    <name evidence="2" type="ORF">EYC84_009720</name>
</gene>
<comment type="caution">
    <text evidence="2">The sequence shown here is derived from an EMBL/GenBank/DDBJ whole genome shotgun (WGS) entry which is preliminary data.</text>
</comment>
<name>A0A5M9JDC2_MONFR</name>